<dbReference type="GO" id="GO:0046872">
    <property type="term" value="F:metal ion binding"/>
    <property type="evidence" value="ECO:0007669"/>
    <property type="project" value="UniProtKB-KW"/>
</dbReference>
<dbReference type="HAMAP" id="MF_00388">
    <property type="entry name" value="LpxC"/>
    <property type="match status" value="1"/>
</dbReference>
<name>A0A2S8F5M8_9BACT</name>
<comment type="catalytic activity">
    <reaction evidence="11 12">
        <text>a UDP-3-O-[(3R)-3-hydroxyacyl]-N-acetyl-alpha-D-glucosamine + H2O = a UDP-3-O-[(3R)-3-hydroxyacyl]-alpha-D-glucosamine + acetate</text>
        <dbReference type="Rhea" id="RHEA:67816"/>
        <dbReference type="ChEBI" id="CHEBI:15377"/>
        <dbReference type="ChEBI" id="CHEBI:30089"/>
        <dbReference type="ChEBI" id="CHEBI:137740"/>
        <dbReference type="ChEBI" id="CHEBI:173225"/>
        <dbReference type="EC" id="3.5.1.108"/>
    </reaction>
</comment>
<keyword evidence="6 12" id="KW-0441">Lipid A biosynthesis</keyword>
<evidence type="ECO:0000256" key="9">
    <source>
        <dbReference type="ARBA" id="ARBA00022833"/>
    </source>
</evidence>
<keyword evidence="10 12" id="KW-0443">Lipid metabolism</keyword>
<comment type="caution">
    <text evidence="13">The sequence shown here is derived from an EMBL/GenBank/DDBJ whole genome shotgun (WGS) entry which is preliminary data.</text>
</comment>
<evidence type="ECO:0000256" key="5">
    <source>
        <dbReference type="ARBA" id="ARBA00022516"/>
    </source>
</evidence>
<comment type="function">
    <text evidence="2 12">Catalyzes the hydrolysis of UDP-3-O-myristoyl-N-acetylglucosamine to form UDP-3-O-myristoylglucosamine and acetate, the committed step in lipid A biosynthesis.</text>
</comment>
<dbReference type="PANTHER" id="PTHR33694">
    <property type="entry name" value="UDP-3-O-ACYL-N-ACETYLGLUCOSAMINE DEACETYLASE 1, MITOCHONDRIAL-RELATED"/>
    <property type="match status" value="1"/>
</dbReference>
<dbReference type="GO" id="GO:0016020">
    <property type="term" value="C:membrane"/>
    <property type="evidence" value="ECO:0007669"/>
    <property type="project" value="GOC"/>
</dbReference>
<organism evidence="13 14">
    <name type="scientific">Blastopirellula marina</name>
    <dbReference type="NCBI Taxonomy" id="124"/>
    <lineage>
        <taxon>Bacteria</taxon>
        <taxon>Pseudomonadati</taxon>
        <taxon>Planctomycetota</taxon>
        <taxon>Planctomycetia</taxon>
        <taxon>Pirellulales</taxon>
        <taxon>Pirellulaceae</taxon>
        <taxon>Blastopirellula</taxon>
    </lineage>
</organism>
<dbReference type="GO" id="GO:0103117">
    <property type="term" value="F:UDP-3-O-acyl-N-acetylglucosamine deacetylase activity"/>
    <property type="evidence" value="ECO:0007669"/>
    <property type="project" value="UniProtKB-UniRule"/>
</dbReference>
<sequence>MNSASLANNGEPIARLQQTLKASASVSGRGYWSGKEVTVRFEPAPEDTGVVFIREDLEGSPQIPALVDYRVEVPRRTNLVCQGATVEMVEHVLASLAGLQVDNCYVHVTSAEMPGMDGSAKDYVEQILAAGIETQTAPRAILTISEVVRVGDDECWVEARPNGSKRMKFKYRLDFGNEGLIGRETLEGKVSPEYFQNELAPARTFLLLQEAEWLRQQGLGTHVDFSELLVFGPEGPIDNELRFEDECVRHKVLDLVGDMALAGCDIQGTIIANRSGHRFNAELVKQLLKENQVAYLSRRTA</sequence>
<dbReference type="InterPro" id="IPR020568">
    <property type="entry name" value="Ribosomal_Su5_D2-typ_SF"/>
</dbReference>
<keyword evidence="5 12" id="KW-0444">Lipid biosynthesis</keyword>
<gene>
    <name evidence="12 13" type="primary">lpxC</name>
    <name evidence="13" type="ORF">C5Y96_18065</name>
</gene>
<evidence type="ECO:0000256" key="11">
    <source>
        <dbReference type="ARBA" id="ARBA00024535"/>
    </source>
</evidence>
<evidence type="ECO:0000256" key="1">
    <source>
        <dbReference type="ARBA" id="ARBA00001947"/>
    </source>
</evidence>
<feature type="binding site" evidence="12">
    <location>
        <position position="250"/>
    </location>
    <ligand>
        <name>Zn(2+)</name>
        <dbReference type="ChEBI" id="CHEBI:29105"/>
    </ligand>
</feature>
<dbReference type="GO" id="GO:0009245">
    <property type="term" value="P:lipid A biosynthetic process"/>
    <property type="evidence" value="ECO:0007669"/>
    <property type="project" value="UniProtKB-UniRule"/>
</dbReference>
<keyword evidence="7 12" id="KW-0479">Metal-binding</keyword>
<reference evidence="13 14" key="1">
    <citation type="submission" date="2018-02" db="EMBL/GenBank/DDBJ databases">
        <title>Comparative genomes isolates from brazilian mangrove.</title>
        <authorList>
            <person name="Araujo J.E."/>
            <person name="Taketani R.G."/>
            <person name="Silva M.C.P."/>
            <person name="Loureco M.V."/>
            <person name="Andreote F.D."/>
        </authorList>
    </citation>
    <scope>NUCLEOTIDE SEQUENCE [LARGE SCALE GENOMIC DNA]</scope>
    <source>
        <strain evidence="13 14">HEX-2 MGV</strain>
    </source>
</reference>
<proteinExistence type="inferred from homology"/>
<dbReference type="EC" id="3.5.1.108" evidence="4 12"/>
<evidence type="ECO:0000256" key="3">
    <source>
        <dbReference type="ARBA" id="ARBA00005002"/>
    </source>
</evidence>
<comment type="pathway">
    <text evidence="3 12">Glycolipid biosynthesis; lipid IV(A) biosynthesis; lipid IV(A) from (3R)-3-hydroxytetradecanoyl-[acyl-carrier-protein] and UDP-N-acetyl-alpha-D-glucosamine: step 2/6.</text>
</comment>
<feature type="binding site" evidence="12">
    <location>
        <position position="91"/>
    </location>
    <ligand>
        <name>Zn(2+)</name>
        <dbReference type="ChEBI" id="CHEBI:29105"/>
    </ligand>
</feature>
<evidence type="ECO:0000313" key="13">
    <source>
        <dbReference type="EMBL" id="PQO27443.1"/>
    </source>
</evidence>
<evidence type="ECO:0000256" key="2">
    <source>
        <dbReference type="ARBA" id="ARBA00002923"/>
    </source>
</evidence>
<dbReference type="Proteomes" id="UP000240009">
    <property type="component" value="Unassembled WGS sequence"/>
</dbReference>
<evidence type="ECO:0000256" key="7">
    <source>
        <dbReference type="ARBA" id="ARBA00022723"/>
    </source>
</evidence>
<evidence type="ECO:0000256" key="10">
    <source>
        <dbReference type="ARBA" id="ARBA00023098"/>
    </source>
</evidence>
<evidence type="ECO:0000313" key="14">
    <source>
        <dbReference type="Proteomes" id="UP000240009"/>
    </source>
</evidence>
<dbReference type="InterPro" id="IPR015870">
    <property type="entry name" value="UDP-acyl_N-AcGlcN_deAcase_N"/>
</dbReference>
<dbReference type="PANTHER" id="PTHR33694:SF1">
    <property type="entry name" value="UDP-3-O-ACYL-N-ACETYLGLUCOSAMINE DEACETYLASE 1, MITOCHONDRIAL-RELATED"/>
    <property type="match status" value="1"/>
</dbReference>
<dbReference type="NCBIfam" id="TIGR00325">
    <property type="entry name" value="lpxC"/>
    <property type="match status" value="1"/>
</dbReference>
<dbReference type="EMBL" id="PUIA01000057">
    <property type="protein sequence ID" value="PQO27443.1"/>
    <property type="molecule type" value="Genomic_DNA"/>
</dbReference>
<protein>
    <recommendedName>
        <fullName evidence="4 12">UDP-3-O-acyl-N-acetylglucosamine deacetylase</fullName>
        <shortName evidence="12">UDP-3-O-acyl-GlcNAc deacetylase</shortName>
        <ecNumber evidence="4 12">3.5.1.108</ecNumber>
    </recommendedName>
    <alternativeName>
        <fullName evidence="12">UDP-3-O-[R-3-hydroxymyristoyl]-N-acetylglucosamine deacetylase</fullName>
    </alternativeName>
</protein>
<feature type="active site" description="Proton donor" evidence="12">
    <location>
        <position position="277"/>
    </location>
</feature>
<dbReference type="UniPathway" id="UPA00359">
    <property type="reaction ID" value="UER00478"/>
</dbReference>
<comment type="cofactor">
    <cofactor evidence="1 12">
        <name>Zn(2+)</name>
        <dbReference type="ChEBI" id="CHEBI:29105"/>
    </cofactor>
</comment>
<evidence type="ECO:0000256" key="8">
    <source>
        <dbReference type="ARBA" id="ARBA00022801"/>
    </source>
</evidence>
<dbReference type="RefSeq" id="WP_105356190.1">
    <property type="nucleotide sequence ID" value="NZ_PUIA01000057.1"/>
</dbReference>
<feature type="binding site" evidence="12">
    <location>
        <position position="254"/>
    </location>
    <ligand>
        <name>Zn(2+)</name>
        <dbReference type="ChEBI" id="CHEBI:29105"/>
    </ligand>
</feature>
<comment type="similarity">
    <text evidence="12">Belongs to the LpxC family.</text>
</comment>
<evidence type="ECO:0000256" key="12">
    <source>
        <dbReference type="HAMAP-Rule" id="MF_00388"/>
    </source>
</evidence>
<dbReference type="AlphaFoldDB" id="A0A2S8F5M8"/>
<evidence type="ECO:0000256" key="4">
    <source>
        <dbReference type="ARBA" id="ARBA00012745"/>
    </source>
</evidence>
<dbReference type="InterPro" id="IPR004463">
    <property type="entry name" value="UDP-acyl_GlcNac_deAcase"/>
</dbReference>
<dbReference type="Gene3D" id="3.30.1700.10">
    <property type="entry name" value="lpxc deacetylase, domain 2"/>
    <property type="match status" value="1"/>
</dbReference>
<evidence type="ECO:0000256" key="6">
    <source>
        <dbReference type="ARBA" id="ARBA00022556"/>
    </source>
</evidence>
<keyword evidence="8 12" id="KW-0378">Hydrolase</keyword>
<dbReference type="SUPFAM" id="SSF54211">
    <property type="entry name" value="Ribosomal protein S5 domain 2-like"/>
    <property type="match status" value="2"/>
</dbReference>
<dbReference type="Gene3D" id="3.30.230.20">
    <property type="entry name" value="lpxc deacetylase, domain 1"/>
    <property type="match status" value="1"/>
</dbReference>
<dbReference type="OrthoDB" id="9772788at2"/>
<dbReference type="Pfam" id="PF03331">
    <property type="entry name" value="LpxC"/>
    <property type="match status" value="1"/>
</dbReference>
<keyword evidence="9 12" id="KW-0862">Zinc</keyword>
<dbReference type="InterPro" id="IPR011334">
    <property type="entry name" value="UDP-acyl_GlcNac_deAcase_C"/>
</dbReference>
<accession>A0A2S8F5M8</accession>